<gene>
    <name evidence="2" type="ORF">C5L14_11785</name>
</gene>
<comment type="caution">
    <text evidence="2">The sequence shown here is derived from an EMBL/GenBank/DDBJ whole genome shotgun (WGS) entry which is preliminary data.</text>
</comment>
<keyword evidence="3" id="KW-1185">Reference proteome</keyword>
<evidence type="ECO:0000313" key="3">
    <source>
        <dbReference type="Proteomes" id="UP000237682"/>
    </source>
</evidence>
<evidence type="ECO:0000256" key="1">
    <source>
        <dbReference type="SAM" id="SignalP"/>
    </source>
</evidence>
<dbReference type="PROSITE" id="PS51257">
    <property type="entry name" value="PROKAR_LIPOPROTEIN"/>
    <property type="match status" value="1"/>
</dbReference>
<dbReference type="AlphaFoldDB" id="A0A2S9QD74"/>
<feature type="chain" id="PRO_5015392901" evidence="1">
    <location>
        <begin position="27"/>
        <end position="163"/>
    </location>
</feature>
<dbReference type="Proteomes" id="UP000237682">
    <property type="component" value="Unassembled WGS sequence"/>
</dbReference>
<name>A0A2S9QD74_9HYPH</name>
<protein>
    <submittedName>
        <fullName evidence="2">Uncharacterized protein</fullName>
    </submittedName>
</protein>
<feature type="signal peptide" evidence="1">
    <location>
        <begin position="1"/>
        <end position="26"/>
    </location>
</feature>
<accession>A0A2S9QD74</accession>
<reference evidence="2 3" key="1">
    <citation type="submission" date="2018-02" db="EMBL/GenBank/DDBJ databases">
        <title>Whole genome sequencing of endophytic bacterium.</title>
        <authorList>
            <person name="Eedara R."/>
            <person name="Podile A.R."/>
        </authorList>
    </citation>
    <scope>NUCLEOTIDE SEQUENCE [LARGE SCALE GENOMIC DNA]</scope>
    <source>
        <strain evidence="2 3">RP1T</strain>
    </source>
</reference>
<proteinExistence type="predicted"/>
<organism evidence="2 3">
    <name type="scientific">Labrys okinawensis</name>
    <dbReference type="NCBI Taxonomy" id="346911"/>
    <lineage>
        <taxon>Bacteria</taxon>
        <taxon>Pseudomonadati</taxon>
        <taxon>Pseudomonadota</taxon>
        <taxon>Alphaproteobacteria</taxon>
        <taxon>Hyphomicrobiales</taxon>
        <taxon>Xanthobacteraceae</taxon>
        <taxon>Labrys</taxon>
    </lineage>
</organism>
<keyword evidence="1" id="KW-0732">Signal</keyword>
<sequence length="163" mass="17750">MLRNFMLVFGLSALIAGCAPLVGVNANSTTPPSAETKKKFQGGTTNMTFSAHGTQVEFLSKDGRTALWYPGNAVVLQGRWRLIGADPTTGFQDNICFQYGANTYNPLTLNYGGNWECEGIALYEGHVVERVAGDPFGLGKRGAVPFVLPRQRTTFSDLLKRRS</sequence>
<evidence type="ECO:0000313" key="2">
    <source>
        <dbReference type="EMBL" id="PRH87303.1"/>
    </source>
</evidence>
<dbReference type="EMBL" id="PUEJ01000004">
    <property type="protein sequence ID" value="PRH87303.1"/>
    <property type="molecule type" value="Genomic_DNA"/>
</dbReference>